<feature type="domain" description="Disease resistance protein At4g27190-like leucine-rich repeats" evidence="1">
    <location>
        <begin position="289"/>
        <end position="401"/>
    </location>
</feature>
<sequence length="451" mass="51476">MLLLIGCDQLVEIRHIRSLVQMEVLDASGCGSLKIIDFGSFDHMVLLKTLDLSATSITFFTSILASMELRHLNLQGCPFLGSELPYGLSKSGALQNVQLGTIEDLTDWMDMLWLPCGLTFLLCDRFGMKVSLDVDRGSKTYIYANDAYFFNCLEKDSPLWFNCFQKFHILISPLMDDQTMDTDDQETKTDFIFRNSCFRTMNFMHSIHLKRYLEINGTVGVPSDLDSILYHSEQISLKRITMTTQFSDLNIRSMKAVRELQIEDCEQLESLLTADEVHALSAVGSLHKLWISNIENLSSFCKGVKDVTSFICVKHLLLDCCPNLACLFPSVLRIPSLEMLHIRFCDNLERVFDISALGEDSLPRLQSLQLWELPELNYVCGGVLPSLKKLEVRCCAKLQKIPVGVNENSPFVTTIGEKLWWDNLMWDDESVKRWVLFRNWGPLLPHLATER</sequence>
<reference evidence="2" key="1">
    <citation type="submission" date="2014-09" db="EMBL/GenBank/DDBJ databases">
        <authorList>
            <person name="Magalhaes I.L.F."/>
            <person name="Oliveira U."/>
            <person name="Santos F.R."/>
            <person name="Vidigal T.H.D.A."/>
            <person name="Brescovit A.D."/>
            <person name="Santos A.J."/>
        </authorList>
    </citation>
    <scope>NUCLEOTIDE SEQUENCE</scope>
    <source>
        <tissue evidence="2">Shoot tissue taken approximately 20 cm above the soil surface</tissue>
    </source>
</reference>
<dbReference type="SUPFAM" id="SSF52058">
    <property type="entry name" value="L domain-like"/>
    <property type="match status" value="1"/>
</dbReference>
<dbReference type="InterPro" id="IPR057135">
    <property type="entry name" value="At4g27190-like_LRR"/>
</dbReference>
<organism evidence="2">
    <name type="scientific">Arundo donax</name>
    <name type="common">Giant reed</name>
    <name type="synonym">Donax arundinaceus</name>
    <dbReference type="NCBI Taxonomy" id="35708"/>
    <lineage>
        <taxon>Eukaryota</taxon>
        <taxon>Viridiplantae</taxon>
        <taxon>Streptophyta</taxon>
        <taxon>Embryophyta</taxon>
        <taxon>Tracheophyta</taxon>
        <taxon>Spermatophyta</taxon>
        <taxon>Magnoliopsida</taxon>
        <taxon>Liliopsida</taxon>
        <taxon>Poales</taxon>
        <taxon>Poaceae</taxon>
        <taxon>PACMAD clade</taxon>
        <taxon>Arundinoideae</taxon>
        <taxon>Arundineae</taxon>
        <taxon>Arundo</taxon>
    </lineage>
</organism>
<protein>
    <recommendedName>
        <fullName evidence="1">Disease resistance protein At4g27190-like leucine-rich repeats domain-containing protein</fullName>
    </recommendedName>
</protein>
<accession>A0A0A9BX28</accession>
<dbReference type="PANTHER" id="PTHR33463">
    <property type="entry name" value="NB-ARC DOMAIN-CONTAINING PROTEIN-RELATED"/>
    <property type="match status" value="1"/>
</dbReference>
<proteinExistence type="predicted"/>
<dbReference type="PANTHER" id="PTHR33463:SF204">
    <property type="entry name" value="NB-ARC DOMAIN-CONTAINING PROTEIN"/>
    <property type="match status" value="1"/>
</dbReference>
<dbReference type="InterPro" id="IPR050905">
    <property type="entry name" value="Plant_NBS-LRR"/>
</dbReference>
<dbReference type="EMBL" id="GBRH01232190">
    <property type="protein sequence ID" value="JAD65705.1"/>
    <property type="molecule type" value="Transcribed_RNA"/>
</dbReference>
<reference evidence="2" key="2">
    <citation type="journal article" date="2015" name="Data Brief">
        <title>Shoot transcriptome of the giant reed, Arundo donax.</title>
        <authorList>
            <person name="Barrero R.A."/>
            <person name="Guerrero F.D."/>
            <person name="Moolhuijzen P."/>
            <person name="Goolsby J.A."/>
            <person name="Tidwell J."/>
            <person name="Bellgard S.E."/>
            <person name="Bellgard M.I."/>
        </authorList>
    </citation>
    <scope>NUCLEOTIDE SEQUENCE</scope>
    <source>
        <tissue evidence="2">Shoot tissue taken approximately 20 cm above the soil surface</tissue>
    </source>
</reference>
<dbReference type="InterPro" id="IPR032675">
    <property type="entry name" value="LRR_dom_sf"/>
</dbReference>
<dbReference type="AlphaFoldDB" id="A0A0A9BX28"/>
<evidence type="ECO:0000313" key="2">
    <source>
        <dbReference type="EMBL" id="JAD65705.1"/>
    </source>
</evidence>
<dbReference type="Gene3D" id="3.80.10.10">
    <property type="entry name" value="Ribonuclease Inhibitor"/>
    <property type="match status" value="2"/>
</dbReference>
<evidence type="ECO:0000259" key="1">
    <source>
        <dbReference type="Pfam" id="PF23247"/>
    </source>
</evidence>
<name>A0A0A9BX28_ARUDO</name>
<dbReference type="Pfam" id="PF23247">
    <property type="entry name" value="LRR_RPS2"/>
    <property type="match status" value="1"/>
</dbReference>